<name>A0A0S2DM49_LYSEN</name>
<evidence type="ECO:0000313" key="2">
    <source>
        <dbReference type="Proteomes" id="UP000061569"/>
    </source>
</evidence>
<dbReference type="GO" id="GO:0046872">
    <property type="term" value="F:metal ion binding"/>
    <property type="evidence" value="ECO:0007669"/>
    <property type="project" value="InterPro"/>
</dbReference>
<dbReference type="PANTHER" id="PTHR39217">
    <property type="match status" value="1"/>
</dbReference>
<dbReference type="PANTHER" id="PTHR39217:SF1">
    <property type="entry name" value="GLUTATHIONE SYNTHETASE"/>
    <property type="match status" value="1"/>
</dbReference>
<organism evidence="1 2">
    <name type="scientific">Lysobacter enzymogenes</name>
    <dbReference type="NCBI Taxonomy" id="69"/>
    <lineage>
        <taxon>Bacteria</taxon>
        <taxon>Pseudomonadati</taxon>
        <taxon>Pseudomonadota</taxon>
        <taxon>Gammaproteobacteria</taxon>
        <taxon>Lysobacterales</taxon>
        <taxon>Lysobacteraceae</taxon>
        <taxon>Lysobacter</taxon>
    </lineage>
</organism>
<proteinExistence type="predicted"/>
<dbReference type="InterPro" id="IPR053191">
    <property type="entry name" value="DcsG_Biosynth_Enzyme"/>
</dbReference>
<dbReference type="GO" id="GO:0005524">
    <property type="term" value="F:ATP binding"/>
    <property type="evidence" value="ECO:0007669"/>
    <property type="project" value="UniProtKB-UniRule"/>
</dbReference>
<dbReference type="EMBL" id="CP013140">
    <property type="protein sequence ID" value="ALN59570.1"/>
    <property type="molecule type" value="Genomic_DNA"/>
</dbReference>
<accession>A0A0S2DM49</accession>
<reference evidence="1 2" key="1">
    <citation type="submission" date="2015-11" db="EMBL/GenBank/DDBJ databases">
        <title>Genome sequences of Lysobacter enzymogenes strain C3 and Lysobacter antibioticus ATCC 29479.</title>
        <authorList>
            <person name="Kobayashi D.Y."/>
        </authorList>
    </citation>
    <scope>NUCLEOTIDE SEQUENCE [LARGE SCALE GENOMIC DNA]</scope>
    <source>
        <strain evidence="1 2">C3</strain>
    </source>
</reference>
<dbReference type="InterPro" id="IPR011761">
    <property type="entry name" value="ATP-grasp"/>
</dbReference>
<dbReference type="PROSITE" id="PS50975">
    <property type="entry name" value="ATP_GRASP"/>
    <property type="match status" value="1"/>
</dbReference>
<dbReference type="AlphaFoldDB" id="A0A0S2DM49"/>
<dbReference type="KEGG" id="lez:GLE_4229"/>
<dbReference type="PATRIC" id="fig|69.6.peg.4170"/>
<evidence type="ECO:0000313" key="1">
    <source>
        <dbReference type="EMBL" id="ALN59570.1"/>
    </source>
</evidence>
<sequence length="303" mass="33053">MSRLALVTAIASAGQDDDLSPLLAACLARGLRAEIRAWDDPSVAWARYDAVLLRSPWDYSARYGEFLAWCERVDAASRLLNPWPVLRWNSDKRYLADLAARGVPVVPTAFVGADGDPLPALQEFLAAHADAEEFVVKPTVSAGSRDTQRYARAQEFAAANHLARLLDEGRDAMLQPYLAAVDRDGETALIHFNGGFSHAIRKGAMLQREDALNLRAVERIAAREAGEDERTVALHALNAASARLDLEEPLAYARVDLIRDAQGRPQVLELELCEPSLFFAHAPGSAERFAQVLDELLATSGAG</sequence>
<dbReference type="RefSeq" id="WP_057948885.1">
    <property type="nucleotide sequence ID" value="NZ_CP067396.1"/>
</dbReference>
<gene>
    <name evidence="1" type="ORF">GLE_4229</name>
</gene>
<protein>
    <submittedName>
        <fullName evidence="1">Uncharacterized protein</fullName>
    </submittedName>
</protein>
<dbReference type="Proteomes" id="UP000061569">
    <property type="component" value="Chromosome"/>
</dbReference>
<dbReference type="SUPFAM" id="SSF56059">
    <property type="entry name" value="Glutathione synthetase ATP-binding domain-like"/>
    <property type="match status" value="1"/>
</dbReference>
<dbReference type="STRING" id="69.GLE_4229"/>
<dbReference type="OrthoDB" id="3373978at2"/>